<evidence type="ECO:0000313" key="2">
    <source>
        <dbReference type="EMBL" id="KAF3195036.1"/>
    </source>
</evidence>
<dbReference type="Proteomes" id="UP000483672">
    <property type="component" value="Unassembled WGS sequence"/>
</dbReference>
<comment type="caution">
    <text evidence="2">The sequence shown here is derived from an EMBL/GenBank/DDBJ whole genome shotgun (WGS) entry which is preliminary data.</text>
</comment>
<accession>A0A6G1LTP7</accession>
<evidence type="ECO:0000313" key="5">
    <source>
        <dbReference type="Proteomes" id="UP000483672"/>
    </source>
</evidence>
<evidence type="ECO:0000256" key="1">
    <source>
        <dbReference type="SAM" id="MobiDB-lite"/>
    </source>
</evidence>
<organism evidence="2 4">
    <name type="scientific">Orbilia oligospora</name>
    <name type="common">Nematode-trapping fungus</name>
    <name type="synonym">Arthrobotrys oligospora</name>
    <dbReference type="NCBI Taxonomy" id="2813651"/>
    <lineage>
        <taxon>Eukaryota</taxon>
        <taxon>Fungi</taxon>
        <taxon>Dikarya</taxon>
        <taxon>Ascomycota</taxon>
        <taxon>Pezizomycotina</taxon>
        <taxon>Orbiliomycetes</taxon>
        <taxon>Orbiliales</taxon>
        <taxon>Orbiliaceae</taxon>
        <taxon>Orbilia</taxon>
    </lineage>
</organism>
<proteinExistence type="predicted"/>
<evidence type="ECO:0000313" key="3">
    <source>
        <dbReference type="EMBL" id="KAF3198285.1"/>
    </source>
</evidence>
<dbReference type="EMBL" id="WIWS01000270">
    <property type="protein sequence ID" value="KAF3195036.1"/>
    <property type="molecule type" value="Genomic_DNA"/>
</dbReference>
<dbReference type="AlphaFoldDB" id="A0A6G1LTP7"/>
<sequence length="190" mass="21847">MTATRRSHHTSQTPVSCGGAHAIPASPAETEHLSFEFWYTRIFGYYTDHVSMNNLTTGLRKVIIEYSESDPSVLEELLETPFGWIENNVVAFYEPLSSTLVYKRDLLQVRNMTLPLGEHTVWSAVYKKPRKFSVPRTISWTIDVLQPGCHPVLYIEDLERGRYNNNIWRCFSSWVGDGIAEICQGRFRSI</sequence>
<dbReference type="EMBL" id="WIPF01000249">
    <property type="protein sequence ID" value="KAF3198285.1"/>
    <property type="molecule type" value="Genomic_DNA"/>
</dbReference>
<evidence type="ECO:0000313" key="4">
    <source>
        <dbReference type="Proteomes" id="UP000472727"/>
    </source>
</evidence>
<reference evidence="4 5" key="1">
    <citation type="submission" date="2019-06" db="EMBL/GenBank/DDBJ databases">
        <authorList>
            <person name="Palmer J.M."/>
        </authorList>
    </citation>
    <scope>NUCLEOTIDE SEQUENCE [LARGE SCALE GENOMIC DNA]</scope>
    <source>
        <strain evidence="2 4">TWF106</strain>
        <strain evidence="3 5">TWF191</strain>
    </source>
</reference>
<name>A0A6G1LTP7_ORBOL</name>
<protein>
    <submittedName>
        <fullName evidence="2">Uncharacterized protein</fullName>
    </submittedName>
</protein>
<feature type="region of interest" description="Disordered" evidence="1">
    <location>
        <begin position="1"/>
        <end position="21"/>
    </location>
</feature>
<dbReference type="Proteomes" id="UP000472727">
    <property type="component" value="Unassembled WGS sequence"/>
</dbReference>
<gene>
    <name evidence="2" type="ORF">TWF106_005893</name>
    <name evidence="3" type="ORF">TWF191_004946</name>
</gene>